<evidence type="ECO:0000256" key="8">
    <source>
        <dbReference type="ARBA" id="ARBA00022989"/>
    </source>
</evidence>
<dbReference type="InterPro" id="IPR051045">
    <property type="entry name" value="TonB-dependent_transducer"/>
</dbReference>
<evidence type="ECO:0000313" key="12">
    <source>
        <dbReference type="EMBL" id="GAA0350696.1"/>
    </source>
</evidence>
<dbReference type="PANTHER" id="PTHR33446">
    <property type="entry name" value="PROTEIN TONB-RELATED"/>
    <property type="match status" value="1"/>
</dbReference>
<evidence type="ECO:0000256" key="4">
    <source>
        <dbReference type="ARBA" id="ARBA00022475"/>
    </source>
</evidence>
<keyword evidence="9" id="KW-0472">Membrane</keyword>
<keyword evidence="5" id="KW-0997">Cell inner membrane</keyword>
<evidence type="ECO:0000256" key="6">
    <source>
        <dbReference type="ARBA" id="ARBA00022692"/>
    </source>
</evidence>
<keyword evidence="6" id="KW-0812">Transmembrane</keyword>
<feature type="domain" description="TonB C-terminal" evidence="11">
    <location>
        <begin position="141"/>
        <end position="236"/>
    </location>
</feature>
<dbReference type="SUPFAM" id="SSF74653">
    <property type="entry name" value="TolA/TonB C-terminal domain"/>
    <property type="match status" value="1"/>
</dbReference>
<protein>
    <submittedName>
        <fullName evidence="12">TonB system transport protein TonB</fullName>
    </submittedName>
</protein>
<evidence type="ECO:0000256" key="3">
    <source>
        <dbReference type="ARBA" id="ARBA00022448"/>
    </source>
</evidence>
<feature type="compositionally biased region" description="Basic and acidic residues" evidence="10">
    <location>
        <begin position="24"/>
        <end position="36"/>
    </location>
</feature>
<comment type="subcellular location">
    <subcellularLocation>
        <location evidence="1">Cell inner membrane</location>
        <topology evidence="1">Single-pass membrane protein</topology>
        <orientation evidence="1">Periplasmic side</orientation>
    </subcellularLocation>
</comment>
<evidence type="ECO:0000256" key="1">
    <source>
        <dbReference type="ARBA" id="ARBA00004383"/>
    </source>
</evidence>
<dbReference type="Gene3D" id="3.30.1150.10">
    <property type="match status" value="1"/>
</dbReference>
<comment type="caution">
    <text evidence="12">The sequence shown here is derived from an EMBL/GenBank/DDBJ whole genome shotgun (WGS) entry which is preliminary data.</text>
</comment>
<keyword evidence="4" id="KW-1003">Cell membrane</keyword>
<dbReference type="NCBIfam" id="TIGR01352">
    <property type="entry name" value="tonB_Cterm"/>
    <property type="match status" value="1"/>
</dbReference>
<dbReference type="PROSITE" id="PS52015">
    <property type="entry name" value="TONB_CTD"/>
    <property type="match status" value="1"/>
</dbReference>
<proteinExistence type="inferred from homology"/>
<dbReference type="PANTHER" id="PTHR33446:SF2">
    <property type="entry name" value="PROTEIN TONB"/>
    <property type="match status" value="1"/>
</dbReference>
<evidence type="ECO:0000256" key="7">
    <source>
        <dbReference type="ARBA" id="ARBA00022927"/>
    </source>
</evidence>
<feature type="region of interest" description="Disordered" evidence="10">
    <location>
        <begin position="1"/>
        <end position="134"/>
    </location>
</feature>
<name>A0ABN0WYQ4_9ALTE</name>
<dbReference type="Proteomes" id="UP001501757">
    <property type="component" value="Unassembled WGS sequence"/>
</dbReference>
<evidence type="ECO:0000313" key="13">
    <source>
        <dbReference type="Proteomes" id="UP001501757"/>
    </source>
</evidence>
<dbReference type="InterPro" id="IPR037682">
    <property type="entry name" value="TonB_C"/>
</dbReference>
<evidence type="ECO:0000256" key="2">
    <source>
        <dbReference type="ARBA" id="ARBA00006555"/>
    </source>
</evidence>
<dbReference type="InterPro" id="IPR006260">
    <property type="entry name" value="TonB/TolA_C"/>
</dbReference>
<evidence type="ECO:0000256" key="5">
    <source>
        <dbReference type="ARBA" id="ARBA00022519"/>
    </source>
</evidence>
<gene>
    <name evidence="12" type="primary">tonB</name>
    <name evidence="12" type="ORF">GCM10009092_13860</name>
</gene>
<accession>A0ABN0WYQ4</accession>
<sequence>MLIARAVPVQAENTNVVQTPPAVEEQKPMEPMRQEPVKPVPQAADAPKSSKPDTAEATKVHAKKDSLPEKPNEIAKAEESPRLDVPAPTHAKKPAKMAKPPELSLPAPPQPQPTNQAAKPDTTSPPPSMTSAVAPEEDVVPPRVDASLGQNPAPPYPRISRRLKEEGTVLLDIYILANGQVGEMRIKQSSGFTRLDQAARAAVAKWRYQPARKKGQAIAFWYVQPVYFSLTDNLDN</sequence>
<evidence type="ECO:0000256" key="10">
    <source>
        <dbReference type="SAM" id="MobiDB-lite"/>
    </source>
</evidence>
<keyword evidence="13" id="KW-1185">Reference proteome</keyword>
<organism evidence="12 13">
    <name type="scientific">Bowmanella denitrificans</name>
    <dbReference type="NCBI Taxonomy" id="366582"/>
    <lineage>
        <taxon>Bacteria</taxon>
        <taxon>Pseudomonadati</taxon>
        <taxon>Pseudomonadota</taxon>
        <taxon>Gammaproteobacteria</taxon>
        <taxon>Alteromonadales</taxon>
        <taxon>Alteromonadaceae</taxon>
        <taxon>Bowmanella</taxon>
    </lineage>
</organism>
<reference evidence="13" key="1">
    <citation type="journal article" date="2019" name="Int. J. Syst. Evol. Microbiol.">
        <title>The Global Catalogue of Microorganisms (GCM) 10K type strain sequencing project: providing services to taxonomists for standard genome sequencing and annotation.</title>
        <authorList>
            <consortium name="The Broad Institute Genomics Platform"/>
            <consortium name="The Broad Institute Genome Sequencing Center for Infectious Disease"/>
            <person name="Wu L."/>
            <person name="Ma J."/>
        </authorList>
    </citation>
    <scope>NUCLEOTIDE SEQUENCE [LARGE SCALE GENOMIC DNA]</scope>
    <source>
        <strain evidence="13">JCM 13378</strain>
    </source>
</reference>
<feature type="compositionally biased region" description="Basic and acidic residues" evidence="10">
    <location>
        <begin position="48"/>
        <end position="82"/>
    </location>
</feature>
<feature type="compositionally biased region" description="Low complexity" evidence="10">
    <location>
        <begin position="113"/>
        <end position="122"/>
    </location>
</feature>
<comment type="similarity">
    <text evidence="2">Belongs to the TonB family.</text>
</comment>
<dbReference type="EMBL" id="BAAAEI010000006">
    <property type="protein sequence ID" value="GAA0350696.1"/>
    <property type="molecule type" value="Genomic_DNA"/>
</dbReference>
<keyword evidence="3" id="KW-0813">Transport</keyword>
<keyword evidence="7" id="KW-0653">Protein transport</keyword>
<evidence type="ECO:0000256" key="9">
    <source>
        <dbReference type="ARBA" id="ARBA00023136"/>
    </source>
</evidence>
<dbReference type="Pfam" id="PF03544">
    <property type="entry name" value="TonB_C"/>
    <property type="match status" value="1"/>
</dbReference>
<evidence type="ECO:0000259" key="11">
    <source>
        <dbReference type="PROSITE" id="PS52015"/>
    </source>
</evidence>
<keyword evidence="8" id="KW-1133">Transmembrane helix</keyword>